<evidence type="ECO:0000256" key="6">
    <source>
        <dbReference type="ARBA" id="ARBA00023136"/>
    </source>
</evidence>
<dbReference type="GO" id="GO:0006465">
    <property type="term" value="P:signal peptide processing"/>
    <property type="evidence" value="ECO:0007669"/>
    <property type="project" value="TreeGrafter"/>
</dbReference>
<comment type="subcellular location">
    <subcellularLocation>
        <location evidence="1">Cell membrane</location>
        <topology evidence="1">Multi-pass membrane protein</topology>
    </subcellularLocation>
</comment>
<dbReference type="eggNOG" id="COG1989">
    <property type="taxonomic scope" value="Bacteria"/>
</dbReference>
<evidence type="ECO:0000259" key="9">
    <source>
        <dbReference type="Pfam" id="PF06750"/>
    </source>
</evidence>
<proteinExistence type="inferred from homology"/>
<evidence type="ECO:0000259" key="8">
    <source>
        <dbReference type="Pfam" id="PF01478"/>
    </source>
</evidence>
<feature type="transmembrane region" description="Helical" evidence="7">
    <location>
        <begin position="144"/>
        <end position="161"/>
    </location>
</feature>
<keyword evidence="6 7" id="KW-0472">Membrane</keyword>
<dbReference type="Gene3D" id="1.20.120.1220">
    <property type="match status" value="1"/>
</dbReference>
<evidence type="ECO:0000256" key="5">
    <source>
        <dbReference type="ARBA" id="ARBA00022989"/>
    </source>
</evidence>
<feature type="domain" description="Prepilin type IV endopeptidase peptidase" evidence="8">
    <location>
        <begin position="149"/>
        <end position="256"/>
    </location>
</feature>
<feature type="transmembrane region" description="Helical" evidence="7">
    <location>
        <begin position="274"/>
        <end position="297"/>
    </location>
</feature>
<evidence type="ECO:0000256" key="4">
    <source>
        <dbReference type="ARBA" id="ARBA00022692"/>
    </source>
</evidence>
<feature type="transmembrane region" description="Helical" evidence="7">
    <location>
        <begin position="43"/>
        <end position="68"/>
    </location>
</feature>
<accession>D2BIV7</accession>
<dbReference type="Pfam" id="PF01478">
    <property type="entry name" value="Peptidase_A24"/>
    <property type="match status" value="1"/>
</dbReference>
<dbReference type="Pfam" id="PF06750">
    <property type="entry name" value="A24_N_bact"/>
    <property type="match status" value="1"/>
</dbReference>
<organism evidence="10 11">
    <name type="scientific">Dehalococcoides mccartyi (strain VS)</name>
    <dbReference type="NCBI Taxonomy" id="311424"/>
    <lineage>
        <taxon>Bacteria</taxon>
        <taxon>Bacillati</taxon>
        <taxon>Chloroflexota</taxon>
        <taxon>Dehalococcoidia</taxon>
        <taxon>Dehalococcoidales</taxon>
        <taxon>Dehalococcoidaceae</taxon>
        <taxon>Dehalococcoides</taxon>
    </lineage>
</organism>
<sequence>MVNSYIVTPLYRDYNTPCAHLYISSPVLSYINHLTVRQKKATIYFMFIGWVIFFFLLGAVLGSFINMLSDRLPAEKSIVTPGSVCDTCGKRLGVPDLIPILSFIFLKGHCRYCRAKIPARALWVEIATACLFSLFWVILGPGVALAISLVYLCVFITLFVIDLEKGLILNVIIYPFMVLALLLSPFYLTGDGLLANLSSSFFGGLTGFGLFLLIYIASRGGMGEGDIKMAGFIGLVCGFPNIFVAIFAGIVLGGLAAAALMLSGKRRKGQTIPFGPFLAVGAVTAMLFGSQIMDWYLSLA</sequence>
<dbReference type="AlphaFoldDB" id="D2BIV7"/>
<feature type="domain" description="Prepilin peptidase A24 N-terminal" evidence="9">
    <location>
        <begin position="56"/>
        <end position="137"/>
    </location>
</feature>
<feature type="transmembrane region" description="Helical" evidence="7">
    <location>
        <begin position="194"/>
        <end position="217"/>
    </location>
</feature>
<keyword evidence="5 7" id="KW-1133">Transmembrane helix</keyword>
<dbReference type="InterPro" id="IPR050882">
    <property type="entry name" value="Prepilin_peptidase/N-MTase"/>
</dbReference>
<evidence type="ECO:0000313" key="10">
    <source>
        <dbReference type="EMBL" id="ACZ62257.1"/>
    </source>
</evidence>
<dbReference type="GO" id="GO:0005886">
    <property type="term" value="C:plasma membrane"/>
    <property type="evidence" value="ECO:0007669"/>
    <property type="project" value="UniProtKB-SubCell"/>
</dbReference>
<evidence type="ECO:0000256" key="1">
    <source>
        <dbReference type="ARBA" id="ARBA00004651"/>
    </source>
</evidence>
<evidence type="ECO:0000256" key="2">
    <source>
        <dbReference type="ARBA" id="ARBA00005801"/>
    </source>
</evidence>
<evidence type="ECO:0000256" key="7">
    <source>
        <dbReference type="SAM" id="Phobius"/>
    </source>
</evidence>
<dbReference type="KEGG" id="dev:DhcVS_1143"/>
<evidence type="ECO:0000313" key="11">
    <source>
        <dbReference type="Proteomes" id="UP000002506"/>
    </source>
</evidence>
<keyword evidence="4 7" id="KW-0812">Transmembrane</keyword>
<dbReference type="EMBL" id="CP001827">
    <property type="protein sequence ID" value="ACZ62257.1"/>
    <property type="molecule type" value="Genomic_DNA"/>
</dbReference>
<dbReference type="PANTHER" id="PTHR30487:SF0">
    <property type="entry name" value="PREPILIN LEADER PEPTIDASE_N-METHYLTRANSFERASE-RELATED"/>
    <property type="match status" value="1"/>
</dbReference>
<dbReference type="InterPro" id="IPR000045">
    <property type="entry name" value="Prepilin_IV_endopep_pep"/>
</dbReference>
<reference evidence="10 11" key="1">
    <citation type="journal article" date="2009" name="PLoS Genet.">
        <title>Localized plasticity in the streamlined genomes of vinyl chloride respiring Dehalococcoides.</title>
        <authorList>
            <person name="McMurdie P.J."/>
            <person name="Behrens S.F."/>
            <person name="Muller J.A."/>
            <person name="Goke J."/>
            <person name="Ritalahti K.M."/>
            <person name="Wagner R."/>
            <person name="Goltsman E."/>
            <person name="Lapidus A."/>
            <person name="Holmes S."/>
            <person name="Loffler F.E."/>
            <person name="Spormann A.M."/>
        </authorList>
    </citation>
    <scope>NUCLEOTIDE SEQUENCE [LARGE SCALE GENOMIC DNA]</scope>
    <source>
        <strain evidence="10 11">VS</strain>
    </source>
</reference>
<dbReference type="GO" id="GO:0004190">
    <property type="term" value="F:aspartic-type endopeptidase activity"/>
    <property type="evidence" value="ECO:0007669"/>
    <property type="project" value="InterPro"/>
</dbReference>
<comment type="similarity">
    <text evidence="2">Belongs to the peptidase A24 family.</text>
</comment>
<dbReference type="PANTHER" id="PTHR30487">
    <property type="entry name" value="TYPE 4 PREPILIN-LIKE PROTEINS LEADER PEPTIDE-PROCESSING ENZYME"/>
    <property type="match status" value="1"/>
</dbReference>
<evidence type="ECO:0000256" key="3">
    <source>
        <dbReference type="ARBA" id="ARBA00022475"/>
    </source>
</evidence>
<name>D2BIV7_DEHMV</name>
<feature type="transmembrane region" description="Helical" evidence="7">
    <location>
        <begin position="229"/>
        <end position="262"/>
    </location>
</feature>
<dbReference type="Proteomes" id="UP000002506">
    <property type="component" value="Chromosome"/>
</dbReference>
<gene>
    <name evidence="10" type="primary">pulO</name>
    <name evidence="10" type="ordered locus">DhcVS_1143</name>
</gene>
<dbReference type="InterPro" id="IPR010627">
    <property type="entry name" value="Prepilin_pept_A24_N"/>
</dbReference>
<feature type="transmembrane region" description="Helical" evidence="7">
    <location>
        <begin position="168"/>
        <end position="188"/>
    </location>
</feature>
<keyword evidence="3" id="KW-1003">Cell membrane</keyword>
<dbReference type="HOGENOM" id="CLU_057101_0_1_0"/>
<protein>
    <submittedName>
        <fullName evidence="10">Type IV prepilin leader peptidase</fullName>
    </submittedName>
</protein>